<feature type="chain" id="PRO_5044760713" evidence="5">
    <location>
        <begin position="16"/>
        <end position="256"/>
    </location>
</feature>
<dbReference type="PROSITE" id="PS00530">
    <property type="entry name" value="RNASE_T2_1"/>
    <property type="match status" value="1"/>
</dbReference>
<evidence type="ECO:0000256" key="5">
    <source>
        <dbReference type="SAM" id="SignalP"/>
    </source>
</evidence>
<feature type="active site" evidence="3">
    <location>
        <position position="64"/>
    </location>
</feature>
<gene>
    <name evidence="6" type="ORF">BaRGS_00004620</name>
</gene>
<keyword evidence="7" id="KW-1185">Reference proteome</keyword>
<feature type="active site" evidence="3">
    <location>
        <position position="117"/>
    </location>
</feature>
<dbReference type="InterPro" id="IPR018188">
    <property type="entry name" value="RNase_T2_His_AS_1"/>
</dbReference>
<evidence type="ECO:0000313" key="7">
    <source>
        <dbReference type="Proteomes" id="UP001519460"/>
    </source>
</evidence>
<proteinExistence type="inferred from homology"/>
<sequence length="256" mass="29287">MLAALFSSLIIGACALSVKNEPTKMEPFDILKLTQSWPPAVCIFIEKEEKKCNISSEVKSWVVHGLWPTKQGTEGPNFCNDTWKFDVTKVEALRPKLDYNWPSITFDEKPEDTWKHEWEKHGTCGTSLPALKDEFNYFNTTLGLHYHFDLQNDRTYQPEDVLTILKDGLGVYPSITCVEEKGTKTFYIEQVELCLDKTFQPVNCDKTRSTPHQLPATKQGNSLLFQSEKFLGGFQLQDYLIDCPKSGVYYKPLPSK</sequence>
<keyword evidence="5" id="KW-0732">Signal</keyword>
<evidence type="ECO:0000256" key="3">
    <source>
        <dbReference type="PIRSR" id="PIRSR633697-1"/>
    </source>
</evidence>
<evidence type="ECO:0000256" key="1">
    <source>
        <dbReference type="ARBA" id="ARBA00007469"/>
    </source>
</evidence>
<dbReference type="InterPro" id="IPR033697">
    <property type="entry name" value="Ribonuclease_T2_eukaryotic"/>
</dbReference>
<dbReference type="EMBL" id="JACVVK020000016">
    <property type="protein sequence ID" value="KAK7504316.1"/>
    <property type="molecule type" value="Genomic_DNA"/>
</dbReference>
<feature type="signal peptide" evidence="5">
    <location>
        <begin position="1"/>
        <end position="15"/>
    </location>
</feature>
<evidence type="ECO:0000256" key="2">
    <source>
        <dbReference type="ARBA" id="ARBA00023157"/>
    </source>
</evidence>
<dbReference type="InterPro" id="IPR001568">
    <property type="entry name" value="RNase_T2-like"/>
</dbReference>
<dbReference type="PANTHER" id="PTHR11240">
    <property type="entry name" value="RIBONUCLEASE T2"/>
    <property type="match status" value="1"/>
</dbReference>
<dbReference type="PANTHER" id="PTHR11240:SF22">
    <property type="entry name" value="RIBONUCLEASE T2"/>
    <property type="match status" value="1"/>
</dbReference>
<feature type="active site" evidence="3">
    <location>
        <position position="121"/>
    </location>
</feature>
<dbReference type="SUPFAM" id="SSF55895">
    <property type="entry name" value="Ribonuclease Rh-like"/>
    <property type="match status" value="1"/>
</dbReference>
<reference evidence="6 7" key="1">
    <citation type="journal article" date="2023" name="Sci. Data">
        <title>Genome assembly of the Korean intertidal mud-creeper Batillaria attramentaria.</title>
        <authorList>
            <person name="Patra A.K."/>
            <person name="Ho P.T."/>
            <person name="Jun S."/>
            <person name="Lee S.J."/>
            <person name="Kim Y."/>
            <person name="Won Y.J."/>
        </authorList>
    </citation>
    <scope>NUCLEOTIDE SEQUENCE [LARGE SCALE GENOMIC DNA]</scope>
    <source>
        <strain evidence="6">Wonlab-2016</strain>
    </source>
</reference>
<dbReference type="CDD" id="cd01061">
    <property type="entry name" value="RNase_T2_euk"/>
    <property type="match status" value="1"/>
</dbReference>
<dbReference type="InterPro" id="IPR036430">
    <property type="entry name" value="RNase_T2-like_sf"/>
</dbReference>
<dbReference type="GO" id="GO:0006401">
    <property type="term" value="P:RNA catabolic process"/>
    <property type="evidence" value="ECO:0007669"/>
    <property type="project" value="UniProtKB-ARBA"/>
</dbReference>
<keyword evidence="2" id="KW-1015">Disulfide bond</keyword>
<comment type="caution">
    <text evidence="6">The sequence shown here is derived from an EMBL/GenBank/DDBJ whole genome shotgun (WGS) entry which is preliminary data.</text>
</comment>
<accession>A0ABD0LYR5</accession>
<dbReference type="Proteomes" id="UP001519460">
    <property type="component" value="Unassembled WGS sequence"/>
</dbReference>
<organism evidence="6 7">
    <name type="scientific">Batillaria attramentaria</name>
    <dbReference type="NCBI Taxonomy" id="370345"/>
    <lineage>
        <taxon>Eukaryota</taxon>
        <taxon>Metazoa</taxon>
        <taxon>Spiralia</taxon>
        <taxon>Lophotrochozoa</taxon>
        <taxon>Mollusca</taxon>
        <taxon>Gastropoda</taxon>
        <taxon>Caenogastropoda</taxon>
        <taxon>Sorbeoconcha</taxon>
        <taxon>Cerithioidea</taxon>
        <taxon>Batillariidae</taxon>
        <taxon>Batillaria</taxon>
    </lineage>
</organism>
<evidence type="ECO:0000256" key="4">
    <source>
        <dbReference type="RuleBase" id="RU004328"/>
    </source>
</evidence>
<name>A0ABD0LYR5_9CAEN</name>
<dbReference type="Pfam" id="PF00445">
    <property type="entry name" value="Ribonuclease_T2"/>
    <property type="match status" value="1"/>
</dbReference>
<comment type="similarity">
    <text evidence="1 4">Belongs to the RNase T2 family.</text>
</comment>
<evidence type="ECO:0000313" key="6">
    <source>
        <dbReference type="EMBL" id="KAK7504316.1"/>
    </source>
</evidence>
<protein>
    <submittedName>
        <fullName evidence="6">Uncharacterized protein</fullName>
    </submittedName>
</protein>
<dbReference type="AlphaFoldDB" id="A0ABD0LYR5"/>
<dbReference type="Gene3D" id="3.90.730.10">
    <property type="entry name" value="Ribonuclease T2-like"/>
    <property type="match status" value="1"/>
</dbReference>